<name>A0ABS7ULM7_9BACI</name>
<accession>A0ABS7ULM7</accession>
<organism evidence="1 2">
    <name type="scientific">Metabacillus rhizolycopersici</name>
    <dbReference type="NCBI Taxonomy" id="2875709"/>
    <lineage>
        <taxon>Bacteria</taxon>
        <taxon>Bacillati</taxon>
        <taxon>Bacillota</taxon>
        <taxon>Bacilli</taxon>
        <taxon>Bacillales</taxon>
        <taxon>Bacillaceae</taxon>
        <taxon>Metabacillus</taxon>
    </lineage>
</organism>
<proteinExistence type="predicted"/>
<keyword evidence="2" id="KW-1185">Reference proteome</keyword>
<dbReference type="EMBL" id="JAIQUM010000004">
    <property type="protein sequence ID" value="MBZ5749220.1"/>
    <property type="molecule type" value="Genomic_DNA"/>
</dbReference>
<comment type="caution">
    <text evidence="1">The sequence shown here is derived from an EMBL/GenBank/DDBJ whole genome shotgun (WGS) entry which is preliminary data.</text>
</comment>
<gene>
    <name evidence="1" type="ORF">K9V48_02930</name>
</gene>
<dbReference type="Proteomes" id="UP001165287">
    <property type="component" value="Unassembled WGS sequence"/>
</dbReference>
<evidence type="ECO:0000313" key="1">
    <source>
        <dbReference type="EMBL" id="MBZ5749220.1"/>
    </source>
</evidence>
<evidence type="ECO:0000313" key="2">
    <source>
        <dbReference type="Proteomes" id="UP001165287"/>
    </source>
</evidence>
<protein>
    <recommendedName>
        <fullName evidence="3">YodN</fullName>
    </recommendedName>
</protein>
<reference evidence="1" key="1">
    <citation type="submission" date="2024-05" db="EMBL/GenBank/DDBJ databases">
        <title>Metabacillus sp. nov., isolated from the rhizosphere soil of tomato plants.</title>
        <authorList>
            <person name="Ma R."/>
        </authorList>
    </citation>
    <scope>NUCLEOTIDE SEQUENCE</scope>
    <source>
        <strain evidence="1">DBTR6</strain>
    </source>
</reference>
<sequence length="229" mass="26807">MNNKNKPKFKIGDIVVISIYGTIGTITKLHQIEKHFVYEVNHGEVLFFENALQLYSDYEGTIIEMENISIEVLYQIGDIVLVKGYGNSLFRIVGIRTEVWRYADDGWEELTYELTRMADGAWLEAIEEEISLMISNEEAEIIMQQFQLNNQLLEDGQDLGSYFIDQTSSSETTYESNEITDQEKMIDELLDIYNDYLALYQMFQDPEYKDMMNFILTSLKRYRDPNVND</sequence>
<evidence type="ECO:0008006" key="3">
    <source>
        <dbReference type="Google" id="ProtNLM"/>
    </source>
</evidence>
<dbReference type="RefSeq" id="WP_224136769.1">
    <property type="nucleotide sequence ID" value="NZ_JAIQUM010000004.1"/>
</dbReference>